<evidence type="ECO:0000259" key="2">
    <source>
        <dbReference type="PROSITE" id="PS50263"/>
    </source>
</evidence>
<dbReference type="InterPro" id="IPR003010">
    <property type="entry name" value="C-N_Hydrolase"/>
</dbReference>
<gene>
    <name evidence="3" type="ORF">CHR55_30825</name>
</gene>
<dbReference type="PROSITE" id="PS01227">
    <property type="entry name" value="UPF0012"/>
    <property type="match status" value="1"/>
</dbReference>
<keyword evidence="3" id="KW-0449">Lipoprotein</keyword>
<protein>
    <submittedName>
        <fullName evidence="3">Apolipoprotein acyltransferase</fullName>
    </submittedName>
</protein>
<reference evidence="3 4" key="1">
    <citation type="submission" date="2017-07" db="EMBL/GenBank/DDBJ databases">
        <title>Draft sequence of Rhodococcus enclensis 23b-28.</title>
        <authorList>
            <person name="Besaury L."/>
            <person name="Sancelme M."/>
            <person name="Amato P."/>
            <person name="Lallement A."/>
            <person name="Delort A.-M."/>
        </authorList>
    </citation>
    <scope>NUCLEOTIDE SEQUENCE [LARGE SCALE GENOMIC DNA]</scope>
    <source>
        <strain evidence="3 4">23b-28</strain>
    </source>
</reference>
<evidence type="ECO:0000256" key="1">
    <source>
        <dbReference type="ARBA" id="ARBA00010613"/>
    </source>
</evidence>
<keyword evidence="3" id="KW-0808">Transferase</keyword>
<proteinExistence type="inferred from homology"/>
<dbReference type="PANTHER" id="PTHR23088:SF27">
    <property type="entry name" value="DEAMINATED GLUTATHIONE AMIDASE"/>
    <property type="match status" value="1"/>
</dbReference>
<dbReference type="EMBL" id="NOVD01000056">
    <property type="protein sequence ID" value="PCK23177.1"/>
    <property type="molecule type" value="Genomic_DNA"/>
</dbReference>
<dbReference type="GO" id="GO:0016746">
    <property type="term" value="F:acyltransferase activity"/>
    <property type="evidence" value="ECO:0007669"/>
    <property type="project" value="UniProtKB-KW"/>
</dbReference>
<dbReference type="Proteomes" id="UP000230886">
    <property type="component" value="Unassembled WGS sequence"/>
</dbReference>
<name>A0A2A5J1R7_RHOSG</name>
<dbReference type="InterPro" id="IPR036526">
    <property type="entry name" value="C-N_Hydrolase_sf"/>
</dbReference>
<organism evidence="3 4">
    <name type="scientific">Rhodococcus qingshengii</name>
    <dbReference type="NCBI Taxonomy" id="334542"/>
    <lineage>
        <taxon>Bacteria</taxon>
        <taxon>Bacillati</taxon>
        <taxon>Actinomycetota</taxon>
        <taxon>Actinomycetes</taxon>
        <taxon>Mycobacteriales</taxon>
        <taxon>Nocardiaceae</taxon>
        <taxon>Rhodococcus</taxon>
        <taxon>Rhodococcus erythropolis group</taxon>
    </lineage>
</organism>
<dbReference type="InterPro" id="IPR001110">
    <property type="entry name" value="UPF0012_CS"/>
</dbReference>
<sequence>MRVSLVQVAYGDSESLADRVERIVRQLEDLPDADLVVLPELWAHGGFASDTWAAEAEPLSGDTVRRLAAVAARRGFWLHGGSLIERADESTYQGPEGRGLWNTAMLFAPDGELRTTYRKIHRFGFGDGEPRLLEAGDQLTVTNIDFPSAAIDVGLGTCYDLRFPEMFRSLTDEGSSMLIVPAAWPLERVEHWRLLGRARAVENQSWMLQCNTAGTHRGVTMGGHSQVIAPTGEVVGMLGPDAGVLSVEIDLELVMKTRNSFPVLQDRRLGSRTTAATGLA</sequence>
<dbReference type="Gene3D" id="3.60.110.10">
    <property type="entry name" value="Carbon-nitrogen hydrolase"/>
    <property type="match status" value="1"/>
</dbReference>
<evidence type="ECO:0000313" key="4">
    <source>
        <dbReference type="Proteomes" id="UP000230886"/>
    </source>
</evidence>
<dbReference type="Pfam" id="PF00795">
    <property type="entry name" value="CN_hydrolase"/>
    <property type="match status" value="1"/>
</dbReference>
<accession>A0A2A5J1R7</accession>
<dbReference type="SUPFAM" id="SSF56317">
    <property type="entry name" value="Carbon-nitrogen hydrolase"/>
    <property type="match status" value="1"/>
</dbReference>
<comment type="caution">
    <text evidence="3">The sequence shown here is derived from an EMBL/GenBank/DDBJ whole genome shotgun (WGS) entry which is preliminary data.</text>
</comment>
<dbReference type="AlphaFoldDB" id="A0A2A5J1R7"/>
<keyword evidence="3" id="KW-0012">Acyltransferase</keyword>
<feature type="domain" description="CN hydrolase" evidence="2">
    <location>
        <begin position="1"/>
        <end position="251"/>
    </location>
</feature>
<evidence type="ECO:0000313" key="3">
    <source>
        <dbReference type="EMBL" id="PCK23177.1"/>
    </source>
</evidence>
<dbReference type="CDD" id="cd07583">
    <property type="entry name" value="nitrilase_5"/>
    <property type="match status" value="1"/>
</dbReference>
<dbReference type="PANTHER" id="PTHR23088">
    <property type="entry name" value="NITRILASE-RELATED"/>
    <property type="match status" value="1"/>
</dbReference>
<comment type="similarity">
    <text evidence="1">Belongs to the carbon-nitrogen hydrolase superfamily. NIT1/NIT2 family.</text>
</comment>
<dbReference type="PROSITE" id="PS50263">
    <property type="entry name" value="CN_HYDROLASE"/>
    <property type="match status" value="1"/>
</dbReference>